<accession>A0A516NU32</accession>
<evidence type="ECO:0000313" key="1">
    <source>
        <dbReference type="EMBL" id="QDP82426.1"/>
    </source>
</evidence>
<dbReference type="Gene3D" id="3.30.530.20">
    <property type="match status" value="1"/>
</dbReference>
<evidence type="ECO:0000313" key="2">
    <source>
        <dbReference type="Proteomes" id="UP000317039"/>
    </source>
</evidence>
<protein>
    <recommendedName>
        <fullName evidence="3">Polyketide cyclase / dehydrase and lipid transport</fullName>
    </recommendedName>
</protein>
<dbReference type="KEGG" id="nod:FOH10_30575"/>
<dbReference type="InterPro" id="IPR023393">
    <property type="entry name" value="START-like_dom_sf"/>
</dbReference>
<name>A0A516NU32_9NOCA</name>
<dbReference type="Proteomes" id="UP000317039">
    <property type="component" value="Chromosome"/>
</dbReference>
<gene>
    <name evidence="1" type="ORF">FOH10_30575</name>
</gene>
<evidence type="ECO:0008006" key="3">
    <source>
        <dbReference type="Google" id="ProtNLM"/>
    </source>
</evidence>
<organism evidence="1 2">
    <name type="scientific">Nocardia otitidiscaviarum</name>
    <dbReference type="NCBI Taxonomy" id="1823"/>
    <lineage>
        <taxon>Bacteria</taxon>
        <taxon>Bacillati</taxon>
        <taxon>Actinomycetota</taxon>
        <taxon>Actinomycetes</taxon>
        <taxon>Mycobacteriales</taxon>
        <taxon>Nocardiaceae</taxon>
        <taxon>Nocardia</taxon>
    </lineage>
</organism>
<reference evidence="1 2" key="1">
    <citation type="submission" date="2019-07" db="EMBL/GenBank/DDBJ databases">
        <title>Complete Genome Sequence and Methylome Analysis of Nocardia otitidis-caviarum NEB252.</title>
        <authorList>
            <person name="Fomenkov A."/>
            <person name="Anton B.P."/>
            <person name="Vincze T."/>
            <person name="Roberts R.J."/>
        </authorList>
    </citation>
    <scope>NUCLEOTIDE SEQUENCE [LARGE SCALE GENOMIC DNA]</scope>
    <source>
        <strain evidence="1 2">NEB252</strain>
    </source>
</reference>
<dbReference type="AlphaFoldDB" id="A0A516NU32"/>
<proteinExistence type="predicted"/>
<sequence>MTPGQVWGADSGELAARMPCDSLISGPSLICDRAVAIDAPPSVVFAWLCQLRKSPYSYDLLDNFGRRSPRVRDPELTNLAVGQRFMGAFDLVDFTPGEHITLGTSHVAVTYAVRVHADAGSRLHVRVLFRGPRVITVPLAFGDFVMMRKQLLTLKELAEREARAAA</sequence>
<dbReference type="RefSeq" id="WP_143983267.1">
    <property type="nucleotide sequence ID" value="NZ_CP041695.1"/>
</dbReference>
<dbReference type="GeneID" id="80336704"/>
<dbReference type="EMBL" id="CP041695">
    <property type="protein sequence ID" value="QDP82426.1"/>
    <property type="molecule type" value="Genomic_DNA"/>
</dbReference>